<feature type="transmembrane region" description="Helical" evidence="7">
    <location>
        <begin position="169"/>
        <end position="188"/>
    </location>
</feature>
<evidence type="ECO:0000313" key="10">
    <source>
        <dbReference type="Proteomes" id="UP000094065"/>
    </source>
</evidence>
<dbReference type="InterPro" id="IPR020846">
    <property type="entry name" value="MFS_dom"/>
</dbReference>
<dbReference type="SUPFAM" id="SSF103473">
    <property type="entry name" value="MFS general substrate transporter"/>
    <property type="match status" value="1"/>
</dbReference>
<protein>
    <recommendedName>
        <fullName evidence="8">Major facilitator superfamily (MFS) profile domain-containing protein</fullName>
    </recommendedName>
</protein>
<feature type="region of interest" description="Disordered" evidence="6">
    <location>
        <begin position="1"/>
        <end position="37"/>
    </location>
</feature>
<evidence type="ECO:0000256" key="6">
    <source>
        <dbReference type="SAM" id="MobiDB-lite"/>
    </source>
</evidence>
<keyword evidence="2" id="KW-0813">Transport</keyword>
<keyword evidence="4 7" id="KW-1133">Transmembrane helix</keyword>
<dbReference type="PANTHER" id="PTHR43791:SF54">
    <property type="entry name" value="MAJOR FACILITATOR SUPERFAMILY (MFS) PROFILE DOMAIN-CONTAINING PROTEIN-RELATED"/>
    <property type="match status" value="1"/>
</dbReference>
<reference evidence="9 10" key="1">
    <citation type="submission" date="2016-06" db="EMBL/GenBank/DDBJ databases">
        <title>Evolution of pathogenesis and genome organization in the Tremellales.</title>
        <authorList>
            <person name="Cuomo C."/>
            <person name="Litvintseva A."/>
            <person name="Heitman J."/>
            <person name="Chen Y."/>
            <person name="Sun S."/>
            <person name="Springer D."/>
            <person name="Dromer F."/>
            <person name="Young S."/>
            <person name="Zeng Q."/>
            <person name="Chapman S."/>
            <person name="Gujja S."/>
            <person name="Saif S."/>
            <person name="Birren B."/>
        </authorList>
    </citation>
    <scope>NUCLEOTIDE SEQUENCE [LARGE SCALE GENOMIC DNA]</scope>
    <source>
        <strain evidence="9 10">CBS 6039</strain>
    </source>
</reference>
<feature type="transmembrane region" description="Helical" evidence="7">
    <location>
        <begin position="369"/>
        <end position="391"/>
    </location>
</feature>
<dbReference type="GO" id="GO:0022857">
    <property type="term" value="F:transmembrane transporter activity"/>
    <property type="evidence" value="ECO:0007669"/>
    <property type="project" value="InterPro"/>
</dbReference>
<organism evidence="9 10">
    <name type="scientific">Cryptococcus amylolentus CBS 6039</name>
    <dbReference type="NCBI Taxonomy" id="1295533"/>
    <lineage>
        <taxon>Eukaryota</taxon>
        <taxon>Fungi</taxon>
        <taxon>Dikarya</taxon>
        <taxon>Basidiomycota</taxon>
        <taxon>Agaricomycotina</taxon>
        <taxon>Tremellomycetes</taxon>
        <taxon>Tremellales</taxon>
        <taxon>Cryptococcaceae</taxon>
        <taxon>Cryptococcus</taxon>
    </lineage>
</organism>
<accession>A0A1E3HNV0</accession>
<dbReference type="OrthoDB" id="2985014at2759"/>
<feature type="transmembrane region" description="Helical" evidence="7">
    <location>
        <begin position="345"/>
        <end position="362"/>
    </location>
</feature>
<dbReference type="RefSeq" id="XP_018992622.1">
    <property type="nucleotide sequence ID" value="XM_019138679.1"/>
</dbReference>
<evidence type="ECO:0000256" key="5">
    <source>
        <dbReference type="ARBA" id="ARBA00023136"/>
    </source>
</evidence>
<feature type="domain" description="Major facilitator superfamily (MFS) profile" evidence="8">
    <location>
        <begin position="72"/>
        <end position="493"/>
    </location>
</feature>
<feature type="transmembrane region" description="Helical" evidence="7">
    <location>
        <begin position="432"/>
        <end position="452"/>
    </location>
</feature>
<evidence type="ECO:0000259" key="8">
    <source>
        <dbReference type="PROSITE" id="PS50850"/>
    </source>
</evidence>
<dbReference type="Proteomes" id="UP000094065">
    <property type="component" value="Unassembled WGS sequence"/>
</dbReference>
<evidence type="ECO:0000256" key="1">
    <source>
        <dbReference type="ARBA" id="ARBA00004141"/>
    </source>
</evidence>
<gene>
    <name evidence="9" type="ORF">L202_04570</name>
</gene>
<dbReference type="InterPro" id="IPR011701">
    <property type="entry name" value="MFS"/>
</dbReference>
<evidence type="ECO:0000313" key="9">
    <source>
        <dbReference type="EMBL" id="ODN77386.1"/>
    </source>
</evidence>
<dbReference type="FunFam" id="1.20.1250.20:FF:000013">
    <property type="entry name" value="MFS general substrate transporter"/>
    <property type="match status" value="1"/>
</dbReference>
<evidence type="ECO:0000256" key="3">
    <source>
        <dbReference type="ARBA" id="ARBA00022692"/>
    </source>
</evidence>
<evidence type="ECO:0000256" key="4">
    <source>
        <dbReference type="ARBA" id="ARBA00022989"/>
    </source>
</evidence>
<dbReference type="PROSITE" id="PS50850">
    <property type="entry name" value="MFS"/>
    <property type="match status" value="1"/>
</dbReference>
<dbReference type="AlphaFoldDB" id="A0A1E3HNV0"/>
<feature type="transmembrane region" description="Helical" evidence="7">
    <location>
        <begin position="464"/>
        <end position="487"/>
    </location>
</feature>
<feature type="transmembrane region" description="Helical" evidence="7">
    <location>
        <begin position="200"/>
        <end position="220"/>
    </location>
</feature>
<feature type="transmembrane region" description="Helical" evidence="7">
    <location>
        <begin position="303"/>
        <end position="325"/>
    </location>
</feature>
<sequence length="525" mass="57895">MTGLDRSSSSREEYPVEKQLSPVYTTNEGGSDKGEEHIVEKENPEYVEYLALAEIYQGEKLKNLTKRVDWHVLPQLAFIYLLTHIDRNNVGNAKLFGALEDMNLSSEMWNLSLSLFFITYAIGNPPCTMLLKRYGPRPVMSGILVTVAIVLVCSGCAGSIASWMPLRLLLGLFEAGVYPCSIFILTTWYTPSELHSRNTIFYCGASLSGAFSGLLAYGIGQLDYTWGYRGWRWIYVIEGVFSFVVGVGAYFVLQESPAKQGGWLGDEDRRFLVLRNRYAYGHDASGNSDKMKKKDIIAALKSIHVWAISTAYLAACLSVYGLTFTLPTIMNDMGFSRGKSQAVSAPPYVFATICIIISGWISDRYRMRTLVAVVPAIMAWIGLLICVLTVTHKNLTALTYVGTCLAAGGAYCLNPAYASWVGLNSAGAGKRAIAISLSVLWAQIGGVAGSNIFMGKEAPGYHTGFGVCLAAVGFGNILVPCAYYLYIGHTNAKRGKMSEKEIYAKWTQEELREMGDLSPFYRYER</sequence>
<keyword evidence="5 7" id="KW-0472">Membrane</keyword>
<dbReference type="GeneID" id="30155879"/>
<feature type="transmembrane region" description="Helical" evidence="7">
    <location>
        <begin position="143"/>
        <end position="163"/>
    </location>
</feature>
<dbReference type="PANTHER" id="PTHR43791">
    <property type="entry name" value="PERMEASE-RELATED"/>
    <property type="match status" value="1"/>
</dbReference>
<dbReference type="InterPro" id="IPR036259">
    <property type="entry name" value="MFS_trans_sf"/>
</dbReference>
<feature type="transmembrane region" description="Helical" evidence="7">
    <location>
        <begin position="109"/>
        <end position="131"/>
    </location>
</feature>
<proteinExistence type="predicted"/>
<dbReference type="Gene3D" id="1.20.1250.20">
    <property type="entry name" value="MFS general substrate transporter like domains"/>
    <property type="match status" value="2"/>
</dbReference>
<comment type="caution">
    <text evidence="9">The sequence shown here is derived from an EMBL/GenBank/DDBJ whole genome shotgun (WGS) entry which is preliminary data.</text>
</comment>
<feature type="transmembrane region" description="Helical" evidence="7">
    <location>
        <begin position="397"/>
        <end position="420"/>
    </location>
</feature>
<keyword evidence="3 7" id="KW-0812">Transmembrane</keyword>
<evidence type="ECO:0000256" key="2">
    <source>
        <dbReference type="ARBA" id="ARBA00022448"/>
    </source>
</evidence>
<feature type="transmembrane region" description="Helical" evidence="7">
    <location>
        <begin position="232"/>
        <end position="253"/>
    </location>
</feature>
<comment type="subcellular location">
    <subcellularLocation>
        <location evidence="1">Membrane</location>
        <topology evidence="1">Multi-pass membrane protein</topology>
    </subcellularLocation>
</comment>
<dbReference type="Pfam" id="PF07690">
    <property type="entry name" value="MFS_1"/>
    <property type="match status" value="1"/>
</dbReference>
<dbReference type="GO" id="GO:0016020">
    <property type="term" value="C:membrane"/>
    <property type="evidence" value="ECO:0007669"/>
    <property type="project" value="UniProtKB-SubCell"/>
</dbReference>
<name>A0A1E3HNV0_9TREE</name>
<evidence type="ECO:0000256" key="7">
    <source>
        <dbReference type="SAM" id="Phobius"/>
    </source>
</evidence>
<dbReference type="EMBL" id="AWGJ01000007">
    <property type="protein sequence ID" value="ODN77386.1"/>
    <property type="molecule type" value="Genomic_DNA"/>
</dbReference>
<keyword evidence="10" id="KW-1185">Reference proteome</keyword>